<gene>
    <name evidence="1" type="ORF">SanaruYs_18550</name>
</gene>
<protein>
    <recommendedName>
        <fullName evidence="3">DUF3052 domain-containing protein</fullName>
    </recommendedName>
</protein>
<comment type="caution">
    <text evidence="1">The sequence shown here is derived from an EMBL/GenBank/DDBJ whole genome shotgun (WGS) entry which is preliminary data.</text>
</comment>
<dbReference type="OrthoDB" id="9800461at2"/>
<evidence type="ECO:0008006" key="3">
    <source>
        <dbReference type="Google" id="ProtNLM"/>
    </source>
</evidence>
<accession>A0A401U9N4</accession>
<sequence length="158" mass="17948">MTSLFKKMNFKDHEAIFAIQAPESFLPELKEMGQLASVKTSMKGAKTIPFLIAFVTKQKEVDDLAVLIGKLVKADEVIWFAYPKGTSKKYTCEFNRDNGWKVLGKLGFEGVRMVAINEDWSALRFRKAKDIKTMTRSFAMSDKGKEKVAKTSKKKLKK</sequence>
<name>A0A401U9N4_9BACT</name>
<dbReference type="EMBL" id="BHXQ01000003">
    <property type="protein sequence ID" value="GCC51628.1"/>
    <property type="molecule type" value="Genomic_DNA"/>
</dbReference>
<dbReference type="AlphaFoldDB" id="A0A401U9N4"/>
<evidence type="ECO:0000313" key="2">
    <source>
        <dbReference type="Proteomes" id="UP000288227"/>
    </source>
</evidence>
<proteinExistence type="predicted"/>
<organism evidence="1 2">
    <name type="scientific">Chryseotalea sanaruensis</name>
    <dbReference type="NCBI Taxonomy" id="2482724"/>
    <lineage>
        <taxon>Bacteria</taxon>
        <taxon>Pseudomonadati</taxon>
        <taxon>Bacteroidota</taxon>
        <taxon>Cytophagia</taxon>
        <taxon>Cytophagales</taxon>
        <taxon>Chryseotaleaceae</taxon>
        <taxon>Chryseotalea</taxon>
    </lineage>
</organism>
<keyword evidence="2" id="KW-1185">Reference proteome</keyword>
<evidence type="ECO:0000313" key="1">
    <source>
        <dbReference type="EMBL" id="GCC51628.1"/>
    </source>
</evidence>
<reference evidence="1 2" key="1">
    <citation type="submission" date="2018-11" db="EMBL/GenBank/DDBJ databases">
        <title>Chryseotalea sanarue gen. nov., sp., nov., a member of the family Cytophagaceae, isolated from a brackish lake in Hamamatsu Japan.</title>
        <authorList>
            <person name="Maejima Y."/>
            <person name="Iino T."/>
            <person name="Muraguchi Y."/>
            <person name="Fukuda K."/>
            <person name="Ohkuma M."/>
            <person name="Moriuchi R."/>
            <person name="Dohra H."/>
            <person name="Kimbara K."/>
            <person name="Shintani M."/>
        </authorList>
    </citation>
    <scope>NUCLEOTIDE SEQUENCE [LARGE SCALE GENOMIC DNA]</scope>
    <source>
        <strain evidence="1 2">Ys</strain>
    </source>
</reference>
<dbReference type="Proteomes" id="UP000288227">
    <property type="component" value="Unassembled WGS sequence"/>
</dbReference>
<dbReference type="RefSeq" id="WP_127122283.1">
    <property type="nucleotide sequence ID" value="NZ_BHXQ01000003.1"/>
</dbReference>